<feature type="domain" description="Protein YTP1-like C-terminal" evidence="4">
    <location>
        <begin position="166"/>
        <end position="402"/>
    </location>
</feature>
<name>A0ABR3GMM2_9PEZI</name>
<dbReference type="Proteomes" id="UP001447188">
    <property type="component" value="Unassembled WGS sequence"/>
</dbReference>
<dbReference type="CDD" id="cd08760">
    <property type="entry name" value="Cyt_b561_FRRS1_like"/>
    <property type="match status" value="1"/>
</dbReference>
<feature type="domain" description="DUF2427" evidence="3">
    <location>
        <begin position="39"/>
        <end position="138"/>
    </location>
</feature>
<evidence type="ECO:0008006" key="7">
    <source>
        <dbReference type="Google" id="ProtNLM"/>
    </source>
</evidence>
<dbReference type="Pfam" id="PF10355">
    <property type="entry name" value="Ytp1"/>
    <property type="match status" value="1"/>
</dbReference>
<feature type="signal peptide" evidence="2">
    <location>
        <begin position="1"/>
        <end position="31"/>
    </location>
</feature>
<keyword evidence="2" id="KW-0732">Signal</keyword>
<keyword evidence="1" id="KW-0472">Membrane</keyword>
<dbReference type="PANTHER" id="PTHR31685">
    <property type="entry name" value="INTEGRAL MEMBRANE PROTEIN (AFU_ORTHOLOGUE AFUA_6G12730)-RELATED"/>
    <property type="match status" value="1"/>
</dbReference>
<reference evidence="5 6" key="1">
    <citation type="submission" date="2024-02" db="EMBL/GenBank/DDBJ databases">
        <title>Discinaceae phylogenomics.</title>
        <authorList>
            <person name="Dirks A.C."/>
            <person name="James T.Y."/>
        </authorList>
    </citation>
    <scope>NUCLEOTIDE SEQUENCE [LARGE SCALE GENOMIC DNA]</scope>
    <source>
        <strain evidence="5 6">ACD0624</strain>
    </source>
</reference>
<feature type="transmembrane region" description="Helical" evidence="1">
    <location>
        <begin position="385"/>
        <end position="405"/>
    </location>
</feature>
<gene>
    <name evidence="5" type="ORF">Q9L58_003806</name>
</gene>
<accession>A0ABR3GMM2</accession>
<evidence type="ECO:0000313" key="6">
    <source>
        <dbReference type="Proteomes" id="UP001447188"/>
    </source>
</evidence>
<dbReference type="Pfam" id="PF10348">
    <property type="entry name" value="DUF2427"/>
    <property type="match status" value="1"/>
</dbReference>
<feature type="transmembrane region" description="Helical" evidence="1">
    <location>
        <begin position="255"/>
        <end position="274"/>
    </location>
</feature>
<dbReference type="PANTHER" id="PTHR31685:SF2">
    <property type="entry name" value="PROTEIN YTP1"/>
    <property type="match status" value="1"/>
</dbReference>
<keyword evidence="6" id="KW-1185">Reference proteome</keyword>
<keyword evidence="1" id="KW-0812">Transmembrane</keyword>
<feature type="transmembrane region" description="Helical" evidence="1">
    <location>
        <begin position="55"/>
        <end position="77"/>
    </location>
</feature>
<comment type="caution">
    <text evidence="5">The sequence shown here is derived from an EMBL/GenBank/DDBJ whole genome shotgun (WGS) entry which is preliminary data.</text>
</comment>
<evidence type="ECO:0000256" key="2">
    <source>
        <dbReference type="SAM" id="SignalP"/>
    </source>
</evidence>
<feature type="chain" id="PRO_5046893110" description="Integral membrane protein" evidence="2">
    <location>
        <begin position="32"/>
        <end position="452"/>
    </location>
</feature>
<dbReference type="EMBL" id="JBBBZM010000038">
    <property type="protein sequence ID" value="KAL0637157.1"/>
    <property type="molecule type" value="Genomic_DNA"/>
</dbReference>
<evidence type="ECO:0000259" key="3">
    <source>
        <dbReference type="Pfam" id="PF10348"/>
    </source>
</evidence>
<keyword evidence="1" id="KW-1133">Transmembrane helix</keyword>
<organism evidence="5 6">
    <name type="scientific">Discina gigas</name>
    <dbReference type="NCBI Taxonomy" id="1032678"/>
    <lineage>
        <taxon>Eukaryota</taxon>
        <taxon>Fungi</taxon>
        <taxon>Dikarya</taxon>
        <taxon>Ascomycota</taxon>
        <taxon>Pezizomycotina</taxon>
        <taxon>Pezizomycetes</taxon>
        <taxon>Pezizales</taxon>
        <taxon>Discinaceae</taxon>
        <taxon>Discina</taxon>
    </lineage>
</organism>
<feature type="transmembrane region" description="Helical" evidence="1">
    <location>
        <begin position="199"/>
        <end position="217"/>
    </location>
</feature>
<proteinExistence type="predicted"/>
<dbReference type="InterPro" id="IPR018825">
    <property type="entry name" value="DUF2427"/>
</dbReference>
<sequence>MLALSTPQRGAAKLLLPVILLSLSSSALVAAHEHEEEGIPEGEFISPDPLDNILWIHIFAMILSFGIIFPLGMVLGIVRSRWHVPVQVLGTLIAVMGWFLGHAHKGRQFAPNIHATFAPILMTMLAGQVGFGVYLKLHLERGMHGKIRPYVVKLHGVAGKIMPLVAWTQMLFGGITSLGFCHADHGIQCMAHFIMGSSFIVYGMIMVIILQVGQVWLKGTGRSQEFWDSLVITIWGCINTFTEHRWNEPWALNDIQHTSMGIVWLCAGLLGIWLSRDKNGNPKRNIVPGLVVFLTGYGMSAHAQELPLSTMVHQVFGYTLMAAGLARIIEIAIILRDKPELGEESSFQHLPPYLLFASGLIFMCANEEQLALVSSGGVDHVSYLLVLYSLAFLMYLFTMVLIGVFTSSTQPVKLPTAVATGNGHAGARVHDAEEFELEGLISDEEDDANKRQ</sequence>
<dbReference type="InterPro" id="IPR018827">
    <property type="entry name" value="YTP1_C"/>
</dbReference>
<evidence type="ECO:0000313" key="5">
    <source>
        <dbReference type="EMBL" id="KAL0637157.1"/>
    </source>
</evidence>
<evidence type="ECO:0000259" key="4">
    <source>
        <dbReference type="Pfam" id="PF10355"/>
    </source>
</evidence>
<feature type="transmembrane region" description="Helical" evidence="1">
    <location>
        <begin position="286"/>
        <end position="303"/>
    </location>
</feature>
<feature type="transmembrane region" description="Helical" evidence="1">
    <location>
        <begin position="84"/>
        <end position="101"/>
    </location>
</feature>
<feature type="transmembrane region" description="Helical" evidence="1">
    <location>
        <begin position="113"/>
        <end position="135"/>
    </location>
</feature>
<protein>
    <recommendedName>
        <fullName evidence="7">Integral membrane protein</fullName>
    </recommendedName>
</protein>
<evidence type="ECO:0000256" key="1">
    <source>
        <dbReference type="SAM" id="Phobius"/>
    </source>
</evidence>